<gene>
    <name evidence="6" type="ORF">MNB_SV-13-1482</name>
</gene>
<evidence type="ECO:0000256" key="3">
    <source>
        <dbReference type="ARBA" id="ARBA00023004"/>
    </source>
</evidence>
<keyword evidence="4" id="KW-0411">Iron-sulfur</keyword>
<evidence type="ECO:0000313" key="6">
    <source>
        <dbReference type="EMBL" id="SFV71399.1"/>
    </source>
</evidence>
<organism evidence="6">
    <name type="scientific">hydrothermal vent metagenome</name>
    <dbReference type="NCBI Taxonomy" id="652676"/>
    <lineage>
        <taxon>unclassified sequences</taxon>
        <taxon>metagenomes</taxon>
        <taxon>ecological metagenomes</taxon>
    </lineage>
</organism>
<dbReference type="EMBL" id="FPHM01000239">
    <property type="protein sequence ID" value="SFV71399.1"/>
    <property type="molecule type" value="Genomic_DNA"/>
</dbReference>
<dbReference type="PROSITE" id="PS51379">
    <property type="entry name" value="4FE4S_FER_2"/>
    <property type="match status" value="2"/>
</dbReference>
<dbReference type="InterPro" id="IPR017896">
    <property type="entry name" value="4Fe4S_Fe-S-bd"/>
</dbReference>
<dbReference type="GO" id="GO:0046872">
    <property type="term" value="F:metal ion binding"/>
    <property type="evidence" value="ECO:0007669"/>
    <property type="project" value="UniProtKB-KW"/>
</dbReference>
<dbReference type="SUPFAM" id="SSF54862">
    <property type="entry name" value="4Fe-4S ferredoxins"/>
    <property type="match status" value="2"/>
</dbReference>
<evidence type="ECO:0000256" key="1">
    <source>
        <dbReference type="ARBA" id="ARBA00022485"/>
    </source>
</evidence>
<dbReference type="PANTHER" id="PTHR43687">
    <property type="entry name" value="ADENYLYLSULFATE REDUCTASE, BETA SUBUNIT"/>
    <property type="match status" value="1"/>
</dbReference>
<dbReference type="AlphaFoldDB" id="A0A1W1D054"/>
<keyword evidence="3" id="KW-0408">Iron</keyword>
<sequence>MLLHLDIASCIRAKSKFSDCTKCIDACPESLQLLDNLPSFANDTGVEASSCVGVCPSEAFSLSDFSTTEFFFSFLESKVRLISPKFNVPCISVLSVEHLISLALASEEEISLDLSIYDLESTLYLQIEARIEEANFILSAFSSKILVTNIEKPEAKQVIVEDVEEEVSSRRSFLGNASLKGVVKNKRTFDDAVEADELKVFSLDKEIINKIKEKMLPDKRKILLTTLKHAGLPDIFEVLPEEEVSFISQKFVDDSCTNCQICYRICPTGALSSNTKFSLIHFDAMLCLKCRLCHDVCEPNAIQLQAGFEIKEFFEAKQRTLATFTIKRCQECGNNFTYEGGEQACHRCKVEEEEAMFLHSNALTMKSLLESGEK</sequence>
<dbReference type="Gene3D" id="3.30.70.20">
    <property type="match status" value="1"/>
</dbReference>
<dbReference type="PANTHER" id="PTHR43687:SF1">
    <property type="entry name" value="FERREDOXIN III"/>
    <property type="match status" value="1"/>
</dbReference>
<feature type="domain" description="4Fe-4S ferredoxin-type" evidence="5">
    <location>
        <begin position="247"/>
        <end position="276"/>
    </location>
</feature>
<name>A0A1W1D054_9ZZZZ</name>
<evidence type="ECO:0000256" key="2">
    <source>
        <dbReference type="ARBA" id="ARBA00022723"/>
    </source>
</evidence>
<reference evidence="6" key="1">
    <citation type="submission" date="2016-10" db="EMBL/GenBank/DDBJ databases">
        <authorList>
            <person name="de Groot N.N."/>
        </authorList>
    </citation>
    <scope>NUCLEOTIDE SEQUENCE</scope>
</reference>
<keyword evidence="1" id="KW-0004">4Fe-4S</keyword>
<dbReference type="GO" id="GO:0051539">
    <property type="term" value="F:4 iron, 4 sulfur cluster binding"/>
    <property type="evidence" value="ECO:0007669"/>
    <property type="project" value="UniProtKB-KW"/>
</dbReference>
<evidence type="ECO:0000259" key="5">
    <source>
        <dbReference type="PROSITE" id="PS51379"/>
    </source>
</evidence>
<evidence type="ECO:0000256" key="4">
    <source>
        <dbReference type="ARBA" id="ARBA00023014"/>
    </source>
</evidence>
<dbReference type="InterPro" id="IPR017900">
    <property type="entry name" value="4Fe4S_Fe_S_CS"/>
</dbReference>
<dbReference type="InterPro" id="IPR050572">
    <property type="entry name" value="Fe-S_Ferredoxin"/>
</dbReference>
<proteinExistence type="predicted"/>
<accession>A0A1W1D054</accession>
<keyword evidence="2" id="KW-0479">Metal-binding</keyword>
<dbReference type="Pfam" id="PF00037">
    <property type="entry name" value="Fer4"/>
    <property type="match status" value="1"/>
</dbReference>
<protein>
    <submittedName>
        <fullName evidence="6">Iron-sulfur cluster-binding protein</fullName>
    </submittedName>
</protein>
<dbReference type="PROSITE" id="PS00198">
    <property type="entry name" value="4FE4S_FER_1"/>
    <property type="match status" value="2"/>
</dbReference>
<feature type="domain" description="4Fe-4S ferredoxin-type" evidence="5">
    <location>
        <begin position="278"/>
        <end position="307"/>
    </location>
</feature>